<evidence type="ECO:0000313" key="2">
    <source>
        <dbReference type="Proteomes" id="UP000054565"/>
    </source>
</evidence>
<accession>A0A0J6Y1R7</accession>
<reference evidence="2" key="1">
    <citation type="journal article" date="2010" name="Genome Res.">
        <title>Population genomic sequencing of Coccidioides fungi reveals recent hybridization and transposon control.</title>
        <authorList>
            <person name="Neafsey D.E."/>
            <person name="Barker B.M."/>
            <person name="Sharpton T.J."/>
            <person name="Stajich J.E."/>
            <person name="Park D.J."/>
            <person name="Whiston E."/>
            <person name="Hung C.-Y."/>
            <person name="McMahan C."/>
            <person name="White J."/>
            <person name="Sykes S."/>
            <person name="Heiman D."/>
            <person name="Young S."/>
            <person name="Zeng Q."/>
            <person name="Abouelleil A."/>
            <person name="Aftuck L."/>
            <person name="Bessette D."/>
            <person name="Brown A."/>
            <person name="FitzGerald M."/>
            <person name="Lui A."/>
            <person name="Macdonald J.P."/>
            <person name="Priest M."/>
            <person name="Orbach M.J."/>
            <person name="Galgiani J.N."/>
            <person name="Kirkland T.N."/>
            <person name="Cole G.T."/>
            <person name="Birren B.W."/>
            <person name="Henn M.R."/>
            <person name="Taylor J.W."/>
            <person name="Rounsley S.D."/>
        </authorList>
    </citation>
    <scope>NUCLEOTIDE SEQUENCE [LARGE SCALE GENOMIC DNA]</scope>
    <source>
        <strain evidence="2">RMSCC 2394</strain>
    </source>
</reference>
<gene>
    <name evidence="1" type="ORF">CIRG_01084</name>
</gene>
<organism evidence="1 2">
    <name type="scientific">Coccidioides immitis RMSCC 2394</name>
    <dbReference type="NCBI Taxonomy" id="404692"/>
    <lineage>
        <taxon>Eukaryota</taxon>
        <taxon>Fungi</taxon>
        <taxon>Dikarya</taxon>
        <taxon>Ascomycota</taxon>
        <taxon>Pezizomycotina</taxon>
        <taxon>Eurotiomycetes</taxon>
        <taxon>Eurotiomycetidae</taxon>
        <taxon>Onygenales</taxon>
        <taxon>Onygenaceae</taxon>
        <taxon>Coccidioides</taxon>
    </lineage>
</organism>
<dbReference type="EMBL" id="DS028093">
    <property type="protein sequence ID" value="KMP00944.1"/>
    <property type="molecule type" value="Genomic_DNA"/>
</dbReference>
<proteinExistence type="predicted"/>
<dbReference type="AlphaFoldDB" id="A0A0J6Y1R7"/>
<evidence type="ECO:0000313" key="1">
    <source>
        <dbReference type="EMBL" id="KMP00944.1"/>
    </source>
</evidence>
<sequence length="106" mass="12063">MDFIRDSTHVWKLRGTRPFSWELNEFLAGSSPVRILCSENIRLFNCGGSEIVSGRLRIRIIQLKGLDKECPKSSLERLRGGAEGKREFQVDRRWPGGTEFAKTPGL</sequence>
<name>A0A0J6Y1R7_COCIT</name>
<protein>
    <submittedName>
        <fullName evidence="1">Uncharacterized protein</fullName>
    </submittedName>
</protein>
<dbReference type="Proteomes" id="UP000054565">
    <property type="component" value="Unassembled WGS sequence"/>
</dbReference>